<accession>A0A915JV06</accession>
<name>A0A915JV06_ROMCU</name>
<proteinExistence type="predicted"/>
<protein>
    <submittedName>
        <fullName evidence="2">Uncharacterized protein</fullName>
    </submittedName>
</protein>
<dbReference type="Proteomes" id="UP000887565">
    <property type="component" value="Unplaced"/>
</dbReference>
<keyword evidence="1" id="KW-1185">Reference proteome</keyword>
<sequence>METAVEQIDIDESDYTANPHSHFHFYSHLLNIIDYQNPFPFPVPVNTYPLLTTASVHTLTTEKLLNHPTSARSRAH</sequence>
<evidence type="ECO:0000313" key="2">
    <source>
        <dbReference type="WBParaSite" id="nRc.2.0.1.t30210-RA"/>
    </source>
</evidence>
<dbReference type="WBParaSite" id="nRc.2.0.1.t30210-RA">
    <property type="protein sequence ID" value="nRc.2.0.1.t30210-RA"/>
    <property type="gene ID" value="nRc.2.0.1.g30210"/>
</dbReference>
<organism evidence="1 2">
    <name type="scientific">Romanomermis culicivorax</name>
    <name type="common">Nematode worm</name>
    <dbReference type="NCBI Taxonomy" id="13658"/>
    <lineage>
        <taxon>Eukaryota</taxon>
        <taxon>Metazoa</taxon>
        <taxon>Ecdysozoa</taxon>
        <taxon>Nematoda</taxon>
        <taxon>Enoplea</taxon>
        <taxon>Dorylaimia</taxon>
        <taxon>Mermithida</taxon>
        <taxon>Mermithoidea</taxon>
        <taxon>Mermithidae</taxon>
        <taxon>Romanomermis</taxon>
    </lineage>
</organism>
<evidence type="ECO:0000313" key="1">
    <source>
        <dbReference type="Proteomes" id="UP000887565"/>
    </source>
</evidence>
<dbReference type="AlphaFoldDB" id="A0A915JV06"/>
<reference evidence="2" key="1">
    <citation type="submission" date="2022-11" db="UniProtKB">
        <authorList>
            <consortium name="WormBaseParasite"/>
        </authorList>
    </citation>
    <scope>IDENTIFICATION</scope>
</reference>